<organism evidence="2 3">
    <name type="scientific">Aspergillus fijiensis CBS 313.89</name>
    <dbReference type="NCBI Taxonomy" id="1448319"/>
    <lineage>
        <taxon>Eukaryota</taxon>
        <taxon>Fungi</taxon>
        <taxon>Dikarya</taxon>
        <taxon>Ascomycota</taxon>
        <taxon>Pezizomycotina</taxon>
        <taxon>Eurotiomycetes</taxon>
        <taxon>Eurotiomycetidae</taxon>
        <taxon>Eurotiales</taxon>
        <taxon>Aspergillaceae</taxon>
        <taxon>Aspergillus</taxon>
    </lineage>
</organism>
<dbReference type="EMBL" id="KZ824681">
    <property type="protein sequence ID" value="RAK73307.1"/>
    <property type="molecule type" value="Genomic_DNA"/>
</dbReference>
<evidence type="ECO:0000313" key="3">
    <source>
        <dbReference type="Proteomes" id="UP000249789"/>
    </source>
</evidence>
<evidence type="ECO:0000313" key="2">
    <source>
        <dbReference type="EMBL" id="RAK73307.1"/>
    </source>
</evidence>
<dbReference type="AlphaFoldDB" id="A0A8G1VUQ2"/>
<proteinExistence type="predicted"/>
<evidence type="ECO:0000256" key="1">
    <source>
        <dbReference type="SAM" id="SignalP"/>
    </source>
</evidence>
<evidence type="ECO:0008006" key="4">
    <source>
        <dbReference type="Google" id="ProtNLM"/>
    </source>
</evidence>
<reference evidence="2 3" key="1">
    <citation type="submission" date="2018-02" db="EMBL/GenBank/DDBJ databases">
        <title>The genomes of Aspergillus section Nigri reveals drivers in fungal speciation.</title>
        <authorList>
            <consortium name="DOE Joint Genome Institute"/>
            <person name="Vesth T.C."/>
            <person name="Nybo J."/>
            <person name="Theobald S."/>
            <person name="Brandl J."/>
            <person name="Frisvad J.C."/>
            <person name="Nielsen K.F."/>
            <person name="Lyhne E.K."/>
            <person name="Kogle M.E."/>
            <person name="Kuo A."/>
            <person name="Riley R."/>
            <person name="Clum A."/>
            <person name="Nolan M."/>
            <person name="Lipzen A."/>
            <person name="Salamov A."/>
            <person name="Henrissat B."/>
            <person name="Wiebenga A."/>
            <person name="De vries R.P."/>
            <person name="Grigoriev I.V."/>
            <person name="Mortensen U.H."/>
            <person name="Andersen M.R."/>
            <person name="Baker S.E."/>
        </authorList>
    </citation>
    <scope>NUCLEOTIDE SEQUENCE [LARGE SCALE GENOMIC DNA]</scope>
    <source>
        <strain evidence="2 3">CBS 313.89</strain>
    </source>
</reference>
<sequence length="131" mass="14516">MCECVPVLLLLLLLLLSYGGPCLLQSVTYWQQPRSNEDHMITSGDKFLSVFLETVACALTKPQQHLWTHSIVHSPTSLVRAKENGGRRGSLAAHAQNEWRFCGKVMHCSQRYRFVHADGGGSDLASSFVAT</sequence>
<keyword evidence="1" id="KW-0732">Signal</keyword>
<feature type="chain" id="PRO_5034111892" description="Secreted protein" evidence="1">
    <location>
        <begin position="20"/>
        <end position="131"/>
    </location>
</feature>
<dbReference type="Proteomes" id="UP000249789">
    <property type="component" value="Unassembled WGS sequence"/>
</dbReference>
<accession>A0A8G1VUQ2</accession>
<gene>
    <name evidence="2" type="ORF">BO72DRAFT_462181</name>
</gene>
<dbReference type="RefSeq" id="XP_040797317.1">
    <property type="nucleotide sequence ID" value="XM_040946553.1"/>
</dbReference>
<feature type="signal peptide" evidence="1">
    <location>
        <begin position="1"/>
        <end position="19"/>
    </location>
</feature>
<protein>
    <recommendedName>
        <fullName evidence="4">Secreted protein</fullName>
    </recommendedName>
</protein>
<dbReference type="VEuPathDB" id="FungiDB:BO72DRAFT_462181"/>
<name>A0A8G1VUQ2_9EURO</name>
<keyword evidence="3" id="KW-1185">Reference proteome</keyword>
<dbReference type="GeneID" id="63863886"/>